<feature type="transmembrane region" description="Helical" evidence="5">
    <location>
        <begin position="252"/>
        <end position="274"/>
    </location>
</feature>
<evidence type="ECO:0000313" key="7">
    <source>
        <dbReference type="Proteomes" id="UP000266673"/>
    </source>
</evidence>
<evidence type="ECO:0008006" key="8">
    <source>
        <dbReference type="Google" id="ProtNLM"/>
    </source>
</evidence>
<evidence type="ECO:0000313" key="6">
    <source>
        <dbReference type="EMBL" id="RIB21959.1"/>
    </source>
</evidence>
<keyword evidence="4 5" id="KW-0472">Membrane</keyword>
<organism evidence="6 7">
    <name type="scientific">Gigaspora rosea</name>
    <dbReference type="NCBI Taxonomy" id="44941"/>
    <lineage>
        <taxon>Eukaryota</taxon>
        <taxon>Fungi</taxon>
        <taxon>Fungi incertae sedis</taxon>
        <taxon>Mucoromycota</taxon>
        <taxon>Glomeromycotina</taxon>
        <taxon>Glomeromycetes</taxon>
        <taxon>Diversisporales</taxon>
        <taxon>Gigasporaceae</taxon>
        <taxon>Gigaspora</taxon>
    </lineage>
</organism>
<dbReference type="PANTHER" id="PTHR23112">
    <property type="entry name" value="G PROTEIN-COUPLED RECEPTOR 157-RELATED"/>
    <property type="match status" value="1"/>
</dbReference>
<accession>A0A397VLR4</accession>
<protein>
    <recommendedName>
        <fullName evidence="8">G-protein coupled receptors family 2 profile 2 domain-containing protein</fullName>
    </recommendedName>
</protein>
<proteinExistence type="predicted"/>
<dbReference type="Proteomes" id="UP000266673">
    <property type="component" value="Unassembled WGS sequence"/>
</dbReference>
<evidence type="ECO:0000256" key="2">
    <source>
        <dbReference type="ARBA" id="ARBA00022692"/>
    </source>
</evidence>
<evidence type="ECO:0000256" key="5">
    <source>
        <dbReference type="SAM" id="Phobius"/>
    </source>
</evidence>
<dbReference type="GO" id="GO:0004930">
    <property type="term" value="F:G protein-coupled receptor activity"/>
    <property type="evidence" value="ECO:0007669"/>
    <property type="project" value="TreeGrafter"/>
</dbReference>
<dbReference type="AlphaFoldDB" id="A0A397VLR4"/>
<feature type="transmembrane region" description="Helical" evidence="5">
    <location>
        <begin position="126"/>
        <end position="148"/>
    </location>
</feature>
<keyword evidence="7" id="KW-1185">Reference proteome</keyword>
<reference evidence="6 7" key="1">
    <citation type="submission" date="2018-06" db="EMBL/GenBank/DDBJ databases">
        <title>Comparative genomics reveals the genomic features of Rhizophagus irregularis, R. cerebriforme, R. diaphanum and Gigaspora rosea, and their symbiotic lifestyle signature.</title>
        <authorList>
            <person name="Morin E."/>
            <person name="San Clemente H."/>
            <person name="Chen E.C.H."/>
            <person name="De La Providencia I."/>
            <person name="Hainaut M."/>
            <person name="Kuo A."/>
            <person name="Kohler A."/>
            <person name="Murat C."/>
            <person name="Tang N."/>
            <person name="Roy S."/>
            <person name="Loubradou J."/>
            <person name="Henrissat B."/>
            <person name="Grigoriev I.V."/>
            <person name="Corradi N."/>
            <person name="Roux C."/>
            <person name="Martin F.M."/>
        </authorList>
    </citation>
    <scope>NUCLEOTIDE SEQUENCE [LARGE SCALE GENOMIC DNA]</scope>
    <source>
        <strain evidence="6 7">DAOM 194757</strain>
    </source>
</reference>
<feature type="transmembrane region" description="Helical" evidence="5">
    <location>
        <begin position="55"/>
        <end position="76"/>
    </location>
</feature>
<dbReference type="OrthoDB" id="3251871at2759"/>
<evidence type="ECO:0000256" key="4">
    <source>
        <dbReference type="ARBA" id="ARBA00023136"/>
    </source>
</evidence>
<feature type="transmembrane region" description="Helical" evidence="5">
    <location>
        <begin position="168"/>
        <end position="194"/>
    </location>
</feature>
<sequence>MASIIPITKDQFASIANSCVPLNIISLISTVASCVIYGFIRIYFPNFADRVSFRLAFAALFCDIGYSSHLLIGLVWDNTPGFLCIYAVWANVFFGLSSLFFIVCIALNLHIIFINEYSIRYNFEKYYFIISFSLALFLSLLPIAGNMYGYDVPEESCWYRDSGKEYNIIWQWVTFFGWIDVSILYCAIVIIMVIRKLRSFSTSQLSSHPTLINKTVISSVVRKVVWYPVVPLLVQFCNSFVETYAYVNRVVFYPLLLLCYIGLSLQGLLNALVFSQDIAVIRAFQAVKLHLWISNVNSYESNYPHRSHNKAIIDEYTMLGKSNDFVDLKVLNCNKTDMIKSDFINDDVINDDILNDDINNDITNNYINNNNVINNNFINSQNNHEVINYNNNNLVSQPSLLEWLRYILLIKLFSPPKISPELISLHPLSQIDSFTVNKSNTSSVLFIKDDLKQDINFLDNQNVDQNTHLVLPEPAYFQSTSLELSSNCLNPSTSSDPLIGGSQTNQTNICNANNIHNSLNSNTNAIEISNNTVGNDEERIDIMLDNGKSTKRLSEEFIKIFSSDIGLSQEIEQILKRL</sequence>
<comment type="caution">
    <text evidence="6">The sequence shown here is derived from an EMBL/GenBank/DDBJ whole genome shotgun (WGS) entry which is preliminary data.</text>
</comment>
<gene>
    <name evidence="6" type="ORF">C2G38_2297738</name>
</gene>
<dbReference type="STRING" id="44941.A0A397VLR4"/>
<dbReference type="PANTHER" id="PTHR23112:SF0">
    <property type="entry name" value="TRANSMEMBRANE PROTEIN 116"/>
    <property type="match status" value="1"/>
</dbReference>
<feature type="transmembrane region" description="Helical" evidence="5">
    <location>
        <begin position="20"/>
        <end position="43"/>
    </location>
</feature>
<dbReference type="EMBL" id="QKWP01000332">
    <property type="protein sequence ID" value="RIB21959.1"/>
    <property type="molecule type" value="Genomic_DNA"/>
</dbReference>
<evidence type="ECO:0000256" key="3">
    <source>
        <dbReference type="ARBA" id="ARBA00022989"/>
    </source>
</evidence>
<keyword evidence="3 5" id="KW-1133">Transmembrane helix</keyword>
<dbReference type="GO" id="GO:0005886">
    <property type="term" value="C:plasma membrane"/>
    <property type="evidence" value="ECO:0007669"/>
    <property type="project" value="TreeGrafter"/>
</dbReference>
<evidence type="ECO:0000256" key="1">
    <source>
        <dbReference type="ARBA" id="ARBA00004141"/>
    </source>
</evidence>
<comment type="subcellular location">
    <subcellularLocation>
        <location evidence="1">Membrane</location>
        <topology evidence="1">Multi-pass membrane protein</topology>
    </subcellularLocation>
</comment>
<name>A0A397VLR4_9GLOM</name>
<dbReference type="GO" id="GO:0007189">
    <property type="term" value="P:adenylate cyclase-activating G protein-coupled receptor signaling pathway"/>
    <property type="evidence" value="ECO:0007669"/>
    <property type="project" value="TreeGrafter"/>
</dbReference>
<dbReference type="Gene3D" id="1.20.1070.10">
    <property type="entry name" value="Rhodopsin 7-helix transmembrane proteins"/>
    <property type="match status" value="1"/>
</dbReference>
<keyword evidence="2 5" id="KW-0812">Transmembrane</keyword>
<feature type="transmembrane region" description="Helical" evidence="5">
    <location>
        <begin position="88"/>
        <end position="114"/>
    </location>
</feature>